<keyword evidence="3" id="KW-1185">Reference proteome</keyword>
<evidence type="ECO:0000313" key="3">
    <source>
        <dbReference type="Proteomes" id="UP001596066"/>
    </source>
</evidence>
<accession>A0ABW0V8I2</accession>
<feature type="transmembrane region" description="Helical" evidence="1">
    <location>
        <begin position="39"/>
        <end position="57"/>
    </location>
</feature>
<keyword evidence="1" id="KW-0812">Transmembrane</keyword>
<dbReference type="RefSeq" id="WP_346141404.1">
    <property type="nucleotide sequence ID" value="NZ_BAAAUA010000004.1"/>
</dbReference>
<keyword evidence="1" id="KW-0472">Membrane</keyword>
<evidence type="ECO:0000313" key="2">
    <source>
        <dbReference type="EMBL" id="MFC5640426.1"/>
    </source>
</evidence>
<feature type="transmembrane region" description="Helical" evidence="1">
    <location>
        <begin position="94"/>
        <end position="117"/>
    </location>
</feature>
<reference evidence="3" key="1">
    <citation type="journal article" date="2019" name="Int. J. Syst. Evol. Microbiol.">
        <title>The Global Catalogue of Microorganisms (GCM) 10K type strain sequencing project: providing services to taxonomists for standard genome sequencing and annotation.</title>
        <authorList>
            <consortium name="The Broad Institute Genomics Platform"/>
            <consortium name="The Broad Institute Genome Sequencing Center for Infectious Disease"/>
            <person name="Wu L."/>
            <person name="Ma J."/>
        </authorList>
    </citation>
    <scope>NUCLEOTIDE SEQUENCE [LARGE SCALE GENOMIC DNA]</scope>
    <source>
        <strain evidence="3">CGMCC 4.1622</strain>
    </source>
</reference>
<gene>
    <name evidence="2" type="ORF">ACFPZF_03540</name>
</gene>
<name>A0ABW0V8I2_9ACTN</name>
<feature type="transmembrane region" description="Helical" evidence="1">
    <location>
        <begin position="7"/>
        <end position="27"/>
    </location>
</feature>
<dbReference type="Proteomes" id="UP001596066">
    <property type="component" value="Unassembled WGS sequence"/>
</dbReference>
<proteinExistence type="predicted"/>
<dbReference type="EMBL" id="JBHSOC010000004">
    <property type="protein sequence ID" value="MFC5640426.1"/>
    <property type="molecule type" value="Genomic_DNA"/>
</dbReference>
<evidence type="ECO:0000256" key="1">
    <source>
        <dbReference type="SAM" id="Phobius"/>
    </source>
</evidence>
<sequence>MTALDRWVWAGVLGWVAAIGVGPWALGWSGPHDPPIQEYLAAVAASALILGVVLGRIRAWRPCVAAGIGGVAALVAASGAFGLPILLFFDPTGYLEVVGLLFGMLVVDLPMLMGALVGHLLRPLADPCADPDVD</sequence>
<comment type="caution">
    <text evidence="2">The sequence shown here is derived from an EMBL/GenBank/DDBJ whole genome shotgun (WGS) entry which is preliminary data.</text>
</comment>
<feature type="transmembrane region" description="Helical" evidence="1">
    <location>
        <begin position="64"/>
        <end position="88"/>
    </location>
</feature>
<organism evidence="2 3">
    <name type="scientific">Kitasatospora cinereorecta</name>
    <dbReference type="NCBI Taxonomy" id="285560"/>
    <lineage>
        <taxon>Bacteria</taxon>
        <taxon>Bacillati</taxon>
        <taxon>Actinomycetota</taxon>
        <taxon>Actinomycetes</taxon>
        <taxon>Kitasatosporales</taxon>
        <taxon>Streptomycetaceae</taxon>
        <taxon>Kitasatospora</taxon>
    </lineage>
</organism>
<protein>
    <recommendedName>
        <fullName evidence="4">Histidinol dehydrogenase</fullName>
    </recommendedName>
</protein>
<evidence type="ECO:0008006" key="4">
    <source>
        <dbReference type="Google" id="ProtNLM"/>
    </source>
</evidence>
<keyword evidence="1" id="KW-1133">Transmembrane helix</keyword>